<dbReference type="eggNOG" id="COG2267">
    <property type="taxonomic scope" value="Bacteria"/>
</dbReference>
<name>B8GS52_THISH</name>
<dbReference type="InterPro" id="IPR000073">
    <property type="entry name" value="AB_hydrolase_1"/>
</dbReference>
<dbReference type="PANTHER" id="PTHR43194">
    <property type="entry name" value="HYDROLASE ALPHA/BETA FOLD FAMILY"/>
    <property type="match status" value="1"/>
</dbReference>
<dbReference type="InterPro" id="IPR050228">
    <property type="entry name" value="Carboxylesterase_BioH"/>
</dbReference>
<dbReference type="EMBL" id="CP001339">
    <property type="protein sequence ID" value="ACL72756.1"/>
    <property type="molecule type" value="Genomic_DNA"/>
</dbReference>
<evidence type="ECO:0000259" key="1">
    <source>
        <dbReference type="Pfam" id="PF00561"/>
    </source>
</evidence>
<dbReference type="SUPFAM" id="SSF53474">
    <property type="entry name" value="alpha/beta-Hydrolases"/>
    <property type="match status" value="1"/>
</dbReference>
<accession>B8GS52</accession>
<keyword evidence="3" id="KW-1185">Reference proteome</keyword>
<dbReference type="PRINTS" id="PR00412">
    <property type="entry name" value="EPOXHYDRLASE"/>
</dbReference>
<protein>
    <submittedName>
        <fullName evidence="2">Alpha/beta hydrolase fold protein</fullName>
    </submittedName>
</protein>
<dbReference type="HOGENOM" id="CLU_020336_50_4_6"/>
<dbReference type="AlphaFoldDB" id="B8GS52"/>
<gene>
    <name evidence="2" type="ordered locus">Tgr7_1673</name>
</gene>
<keyword evidence="2" id="KW-0378">Hydrolase</keyword>
<dbReference type="STRING" id="396588.Tgr7_1673"/>
<dbReference type="PANTHER" id="PTHR43194:SF2">
    <property type="entry name" value="PEROXISOMAL MEMBRANE PROTEIN LPX1"/>
    <property type="match status" value="1"/>
</dbReference>
<sequence length="294" mass="33383">MEGPIHAPLRHFTASDGLRLGYRAHRCGLPEAPALVTLHGLASNGTRFSEFCAHSRLRDTWDLYQPDLRGHGASMTRKAFSRWLWCQDQISLLDREGHGQAVFMGHSLGAQVAMELAVRHPDRVRALILIDPVFPEALRGVLAVVRRLNLLNCLLVPPVRLIGRIFAASRRFPYRDLHALDAQARQRLEEGELQDIVRLYMSPRADLRFLPLANYLQDLREVVRPLPGPELIRQPVLVLQSGESGISDPQITTRQIQLFPHAECVHIDADHWLLTEQPDQARDVIDQWCLARLI</sequence>
<proteinExistence type="predicted"/>
<reference evidence="2 3" key="1">
    <citation type="journal article" date="2011" name="Stand. Genomic Sci.">
        <title>Complete genome sequence of 'Thioalkalivibrio sulfidophilus' HL-EbGr7.</title>
        <authorList>
            <person name="Muyzer G."/>
            <person name="Sorokin D.Y."/>
            <person name="Mavromatis K."/>
            <person name="Lapidus A."/>
            <person name="Clum A."/>
            <person name="Ivanova N."/>
            <person name="Pati A."/>
            <person name="d'Haeseleer P."/>
            <person name="Woyke T."/>
            <person name="Kyrpides N.C."/>
        </authorList>
    </citation>
    <scope>NUCLEOTIDE SEQUENCE [LARGE SCALE GENOMIC DNA]</scope>
    <source>
        <strain evidence="2 3">HL-EbGR7</strain>
    </source>
</reference>
<dbReference type="GO" id="GO:0016787">
    <property type="term" value="F:hydrolase activity"/>
    <property type="evidence" value="ECO:0007669"/>
    <property type="project" value="UniProtKB-KW"/>
</dbReference>
<dbReference type="KEGG" id="tgr:Tgr7_1673"/>
<dbReference type="InterPro" id="IPR029058">
    <property type="entry name" value="AB_hydrolase_fold"/>
</dbReference>
<feature type="domain" description="AB hydrolase-1" evidence="1">
    <location>
        <begin position="33"/>
        <end position="276"/>
    </location>
</feature>
<dbReference type="RefSeq" id="WP_012638239.1">
    <property type="nucleotide sequence ID" value="NC_011901.1"/>
</dbReference>
<evidence type="ECO:0000313" key="3">
    <source>
        <dbReference type="Proteomes" id="UP000002383"/>
    </source>
</evidence>
<dbReference type="Proteomes" id="UP000002383">
    <property type="component" value="Chromosome"/>
</dbReference>
<evidence type="ECO:0000313" key="2">
    <source>
        <dbReference type="EMBL" id="ACL72756.1"/>
    </source>
</evidence>
<dbReference type="PRINTS" id="PR00111">
    <property type="entry name" value="ABHYDROLASE"/>
</dbReference>
<dbReference type="InterPro" id="IPR000639">
    <property type="entry name" value="Epox_hydrolase-like"/>
</dbReference>
<dbReference type="Pfam" id="PF00561">
    <property type="entry name" value="Abhydrolase_1"/>
    <property type="match status" value="1"/>
</dbReference>
<dbReference type="Gene3D" id="3.40.50.1820">
    <property type="entry name" value="alpha/beta hydrolase"/>
    <property type="match status" value="1"/>
</dbReference>
<organism evidence="2 3">
    <name type="scientific">Thioalkalivibrio sulfidiphilus (strain HL-EbGR7)</name>
    <dbReference type="NCBI Taxonomy" id="396588"/>
    <lineage>
        <taxon>Bacteria</taxon>
        <taxon>Pseudomonadati</taxon>
        <taxon>Pseudomonadota</taxon>
        <taxon>Gammaproteobacteria</taxon>
        <taxon>Chromatiales</taxon>
        <taxon>Ectothiorhodospiraceae</taxon>
        <taxon>Thioalkalivibrio</taxon>
    </lineage>
</organism>